<dbReference type="Gene3D" id="3.30.370.10">
    <property type="entry name" value="Barstar-like"/>
    <property type="match status" value="1"/>
</dbReference>
<dbReference type="Pfam" id="PF01337">
    <property type="entry name" value="Barstar"/>
    <property type="match status" value="1"/>
</dbReference>
<dbReference type="EMBL" id="JAGGLD010000004">
    <property type="protein sequence ID" value="MBP2001449.1"/>
    <property type="molecule type" value="Genomic_DNA"/>
</dbReference>
<evidence type="ECO:0000256" key="1">
    <source>
        <dbReference type="ARBA" id="ARBA00006845"/>
    </source>
</evidence>
<proteinExistence type="inferred from homology"/>
<evidence type="ECO:0000313" key="3">
    <source>
        <dbReference type="EMBL" id="MBP2001449.1"/>
    </source>
</evidence>
<organism evidence="3 4">
    <name type="scientific">Paenibacillus shirakamiensis</name>
    <dbReference type="NCBI Taxonomy" id="1265935"/>
    <lineage>
        <taxon>Bacteria</taxon>
        <taxon>Bacillati</taxon>
        <taxon>Bacillota</taxon>
        <taxon>Bacilli</taxon>
        <taxon>Bacillales</taxon>
        <taxon>Paenibacillaceae</taxon>
        <taxon>Paenibacillus</taxon>
    </lineage>
</organism>
<evidence type="ECO:0000313" key="4">
    <source>
        <dbReference type="Proteomes" id="UP001519288"/>
    </source>
</evidence>
<feature type="domain" description="Barstar (barnase inhibitor)" evidence="2">
    <location>
        <begin position="1"/>
        <end position="82"/>
    </location>
</feature>
<dbReference type="InterPro" id="IPR000468">
    <property type="entry name" value="Barstar"/>
</dbReference>
<accession>A0ABS4JLH5</accession>
<comment type="caution">
    <text evidence="3">The sequence shown here is derived from an EMBL/GenBank/DDBJ whole genome shotgun (WGS) entry which is preliminary data.</text>
</comment>
<comment type="similarity">
    <text evidence="1">Belongs to the barstar family.</text>
</comment>
<name>A0ABS4JLH5_9BACL</name>
<dbReference type="Proteomes" id="UP001519288">
    <property type="component" value="Unassembled WGS sequence"/>
</dbReference>
<dbReference type="SUPFAM" id="SSF52038">
    <property type="entry name" value="Barstar-related"/>
    <property type="match status" value="1"/>
</dbReference>
<reference evidence="3 4" key="1">
    <citation type="submission" date="2021-03" db="EMBL/GenBank/DDBJ databases">
        <title>Genomic Encyclopedia of Type Strains, Phase IV (KMG-IV): sequencing the most valuable type-strain genomes for metagenomic binning, comparative biology and taxonomic classification.</title>
        <authorList>
            <person name="Goeker M."/>
        </authorList>
    </citation>
    <scope>NUCLEOTIDE SEQUENCE [LARGE SCALE GENOMIC DNA]</scope>
    <source>
        <strain evidence="3 4">DSM 26806</strain>
    </source>
</reference>
<keyword evidence="4" id="KW-1185">Reference proteome</keyword>
<dbReference type="RefSeq" id="WP_209862847.1">
    <property type="nucleotide sequence ID" value="NZ_JAGGLD010000004.1"/>
</dbReference>
<protein>
    <submittedName>
        <fullName evidence="3">Ribonuclease inhibitor</fullName>
    </submittedName>
</protein>
<sequence>MRSLILDGKNIDTREALHTALREALDLPSYYGNNLDALWDALTGWVEMPLTIRWIHFYASEKKLGNYSQLVLQLFKEAEDEIPGFQLKMN</sequence>
<dbReference type="CDD" id="cd05142">
    <property type="entry name" value="Barstar"/>
    <property type="match status" value="1"/>
</dbReference>
<gene>
    <name evidence="3" type="ORF">J2Z69_002494</name>
</gene>
<evidence type="ECO:0000259" key="2">
    <source>
        <dbReference type="Pfam" id="PF01337"/>
    </source>
</evidence>
<dbReference type="InterPro" id="IPR035905">
    <property type="entry name" value="Barstar-like_sf"/>
</dbReference>